<dbReference type="PRINTS" id="PR01001">
    <property type="entry name" value="FADG3PDH"/>
</dbReference>
<dbReference type="KEGG" id="oxy:HCG48_16540"/>
<evidence type="ECO:0000256" key="3">
    <source>
        <dbReference type="ARBA" id="ARBA00022630"/>
    </source>
</evidence>
<dbReference type="PANTHER" id="PTHR11985">
    <property type="entry name" value="GLYCEROL-3-PHOSPHATE DEHYDROGENASE"/>
    <property type="match status" value="1"/>
</dbReference>
<evidence type="ECO:0000313" key="9">
    <source>
        <dbReference type="Proteomes" id="UP000500857"/>
    </source>
</evidence>
<dbReference type="Proteomes" id="UP000500857">
    <property type="component" value="Chromosome"/>
</dbReference>
<evidence type="ECO:0000256" key="4">
    <source>
        <dbReference type="ARBA" id="ARBA00022827"/>
    </source>
</evidence>
<dbReference type="Gene3D" id="1.10.8.870">
    <property type="entry name" value="Alpha-glycerophosphate oxidase, cap domain"/>
    <property type="match status" value="1"/>
</dbReference>
<dbReference type="SUPFAM" id="SSF51905">
    <property type="entry name" value="FAD/NAD(P)-binding domain"/>
    <property type="match status" value="1"/>
</dbReference>
<dbReference type="Pfam" id="PF16901">
    <property type="entry name" value="DAO_C"/>
    <property type="match status" value="1"/>
</dbReference>
<dbReference type="Gene3D" id="3.50.50.60">
    <property type="entry name" value="FAD/NAD(P)-binding domain"/>
    <property type="match status" value="1"/>
</dbReference>
<protein>
    <submittedName>
        <fullName evidence="8">Glycerol-3-phosphate dehydrogenase/oxidase</fullName>
    </submittedName>
</protein>
<proteinExistence type="inferred from homology"/>
<evidence type="ECO:0000313" key="8">
    <source>
        <dbReference type="EMBL" id="QIZ71992.1"/>
    </source>
</evidence>
<evidence type="ECO:0000256" key="2">
    <source>
        <dbReference type="ARBA" id="ARBA00007330"/>
    </source>
</evidence>
<keyword evidence="9" id="KW-1185">Reference proteome</keyword>
<feature type="domain" description="FAD dependent oxidoreductase" evidence="6">
    <location>
        <begin position="14"/>
        <end position="385"/>
    </location>
</feature>
<evidence type="ECO:0000256" key="5">
    <source>
        <dbReference type="ARBA" id="ARBA00023002"/>
    </source>
</evidence>
<organism evidence="8 9">
    <name type="scientific">Oxynema aestuarii AP17</name>
    <dbReference type="NCBI Taxonomy" id="2064643"/>
    <lineage>
        <taxon>Bacteria</taxon>
        <taxon>Bacillati</taxon>
        <taxon>Cyanobacteriota</taxon>
        <taxon>Cyanophyceae</taxon>
        <taxon>Oscillatoriophycideae</taxon>
        <taxon>Oscillatoriales</taxon>
        <taxon>Oscillatoriaceae</taxon>
        <taxon>Oxynema</taxon>
        <taxon>Oxynema aestuarii</taxon>
    </lineage>
</organism>
<dbReference type="InterPro" id="IPR036188">
    <property type="entry name" value="FAD/NAD-bd_sf"/>
</dbReference>
<name>A0A6H1TZG1_9CYAN</name>
<dbReference type="InterPro" id="IPR038299">
    <property type="entry name" value="DAO_C_sf"/>
</dbReference>
<dbReference type="Pfam" id="PF01266">
    <property type="entry name" value="DAO"/>
    <property type="match status" value="1"/>
</dbReference>
<dbReference type="InterPro" id="IPR006076">
    <property type="entry name" value="FAD-dep_OxRdtase"/>
</dbReference>
<dbReference type="Gene3D" id="3.30.9.10">
    <property type="entry name" value="D-Amino Acid Oxidase, subunit A, domain 2"/>
    <property type="match status" value="1"/>
</dbReference>
<dbReference type="RefSeq" id="WP_168570143.1">
    <property type="nucleotide sequence ID" value="NZ_CP051167.1"/>
</dbReference>
<dbReference type="GO" id="GO:0046168">
    <property type="term" value="P:glycerol-3-phosphate catabolic process"/>
    <property type="evidence" value="ECO:0007669"/>
    <property type="project" value="TreeGrafter"/>
</dbReference>
<keyword evidence="3" id="KW-0285">Flavoprotein</keyword>
<gene>
    <name evidence="8" type="ORF">HCG48_16540</name>
</gene>
<dbReference type="AlphaFoldDB" id="A0A6H1TZG1"/>
<evidence type="ECO:0000259" key="6">
    <source>
        <dbReference type="Pfam" id="PF01266"/>
    </source>
</evidence>
<keyword evidence="4" id="KW-0274">FAD</keyword>
<dbReference type="EMBL" id="CP051167">
    <property type="protein sequence ID" value="QIZ71992.1"/>
    <property type="molecule type" value="Genomic_DNA"/>
</dbReference>
<evidence type="ECO:0000256" key="1">
    <source>
        <dbReference type="ARBA" id="ARBA00001974"/>
    </source>
</evidence>
<comment type="similarity">
    <text evidence="2">Belongs to the FAD-dependent glycerol-3-phosphate dehydrogenase family.</text>
</comment>
<sequence>MNRNPVNLTKTDFDILVIGGGIYGACMVWEAASRGLSVALIERGDFCSATSANSLKIIHGGLRYLQHGDFKRMRESIAERKILMRIAPHLVHPLPVLVPTYGWGMKGKPILSLALAINDGVSCDRNIGLDPQKYLPNGRTISRSQCLELAPGVNPDGLTGAAIFYDAQVYNSERLPLAFIQSAVGAGAIVANYVEATGLLCEGRQVKGVRARDRLSGNKFEIGARTTVATCGPWVDRLRQWLGGSAPVMPLAKAINLITRPLFSDYAVGLSSRPPSRDPRAPLDKGSRLLFVAPWRGKSIVGTAYFPCDRPPDTLRATPGEIQQLLDDINRAYPPAQLTLGDVSFVHCGLLPSTGIDPHSGEPAIAQHPYVSNMGYDGLYCAVGVKYTTARHVAVKTIDRVFRGWGEPPVPSTSAFTPLEGGQIDRFEAFVQGLRRPETVAEDTMRELIYHYGTAVPQLLHEAGTNPDGDRMLDAQVRHAIRAEMAVQLSDTVVRRTGLGSLGHPGKASLERCARVMGRELGWTEGEIQAQLQQVEAIYNLNLNNLDDRSEQDDRETLAHSTV</sequence>
<dbReference type="InterPro" id="IPR031656">
    <property type="entry name" value="DAO_C"/>
</dbReference>
<keyword evidence="5" id="KW-0560">Oxidoreductase</keyword>
<reference evidence="8 9" key="1">
    <citation type="submission" date="2020-04" db="EMBL/GenBank/DDBJ databases">
        <authorList>
            <person name="Basu S."/>
            <person name="Maruthanayagam V."/>
            <person name="Chakraborty S."/>
            <person name="Pramanik A."/>
            <person name="Mukherjee J."/>
            <person name="Brink B."/>
        </authorList>
    </citation>
    <scope>NUCLEOTIDE SEQUENCE [LARGE SCALE GENOMIC DNA]</scope>
    <source>
        <strain evidence="8 9">AP17</strain>
    </source>
</reference>
<accession>A0A6H1TZG1</accession>
<comment type="cofactor">
    <cofactor evidence="1">
        <name>FAD</name>
        <dbReference type="ChEBI" id="CHEBI:57692"/>
    </cofactor>
</comment>
<evidence type="ECO:0000259" key="7">
    <source>
        <dbReference type="Pfam" id="PF16901"/>
    </source>
</evidence>
<dbReference type="PANTHER" id="PTHR11985:SF15">
    <property type="entry name" value="GLYCEROL-3-PHOSPHATE DEHYDROGENASE, MITOCHONDRIAL"/>
    <property type="match status" value="1"/>
</dbReference>
<dbReference type="GO" id="GO:0004368">
    <property type="term" value="F:glycerol-3-phosphate dehydrogenase (quinone) activity"/>
    <property type="evidence" value="ECO:0007669"/>
    <property type="project" value="InterPro"/>
</dbReference>
<dbReference type="InterPro" id="IPR000447">
    <property type="entry name" value="G3P_DH_FAD-dep"/>
</dbReference>
<feature type="domain" description="Alpha-glycerophosphate oxidase C-terminal" evidence="7">
    <location>
        <begin position="416"/>
        <end position="525"/>
    </location>
</feature>